<keyword evidence="1" id="KW-1133">Transmembrane helix</keyword>
<dbReference type="Proteomes" id="UP000092993">
    <property type="component" value="Unassembled WGS sequence"/>
</dbReference>
<keyword evidence="1" id="KW-0472">Membrane</keyword>
<feature type="transmembrane region" description="Helical" evidence="1">
    <location>
        <begin position="12"/>
        <end position="33"/>
    </location>
</feature>
<keyword evidence="1" id="KW-0812">Transmembrane</keyword>
<keyword evidence="4" id="KW-1185">Reference proteome</keyword>
<feature type="transmembrane region" description="Helical" evidence="1">
    <location>
        <begin position="214"/>
        <end position="238"/>
    </location>
</feature>
<evidence type="ECO:0000259" key="2">
    <source>
        <dbReference type="Pfam" id="PF20152"/>
    </source>
</evidence>
<name>A0A1C7LQ73_GRIFR</name>
<dbReference type="InterPro" id="IPR045339">
    <property type="entry name" value="DUF6534"/>
</dbReference>
<gene>
    <name evidence="3" type="ORF">A0H81_13290</name>
</gene>
<feature type="domain" description="DUF6534" evidence="2">
    <location>
        <begin position="207"/>
        <end position="265"/>
    </location>
</feature>
<protein>
    <recommendedName>
        <fullName evidence="2">DUF6534 domain-containing protein</fullName>
    </recommendedName>
</protein>
<reference evidence="3 4" key="1">
    <citation type="submission" date="2016-03" db="EMBL/GenBank/DDBJ databases">
        <title>Whole genome sequencing of Grifola frondosa 9006-11.</title>
        <authorList>
            <person name="Min B."/>
            <person name="Park H."/>
            <person name="Kim J.-G."/>
            <person name="Cho H."/>
            <person name="Oh Y.-L."/>
            <person name="Kong W.-S."/>
            <person name="Choi I.-G."/>
        </authorList>
    </citation>
    <scope>NUCLEOTIDE SEQUENCE [LARGE SCALE GENOMIC DNA]</scope>
    <source>
        <strain evidence="3 4">9006-11</strain>
    </source>
</reference>
<comment type="caution">
    <text evidence="3">The sequence shown here is derived from an EMBL/GenBank/DDBJ whole genome shotgun (WGS) entry which is preliminary data.</text>
</comment>
<evidence type="ECO:0000256" key="1">
    <source>
        <dbReference type="SAM" id="Phobius"/>
    </source>
</evidence>
<dbReference type="OrthoDB" id="2749860at2759"/>
<organism evidence="3 4">
    <name type="scientific">Grifola frondosa</name>
    <name type="common">Maitake</name>
    <name type="synonym">Polyporus frondosus</name>
    <dbReference type="NCBI Taxonomy" id="5627"/>
    <lineage>
        <taxon>Eukaryota</taxon>
        <taxon>Fungi</taxon>
        <taxon>Dikarya</taxon>
        <taxon>Basidiomycota</taxon>
        <taxon>Agaricomycotina</taxon>
        <taxon>Agaricomycetes</taxon>
        <taxon>Polyporales</taxon>
        <taxon>Grifolaceae</taxon>
        <taxon>Grifola</taxon>
    </lineage>
</organism>
<dbReference type="AlphaFoldDB" id="A0A1C7LQ73"/>
<proteinExistence type="predicted"/>
<feature type="transmembrane region" description="Helical" evidence="1">
    <location>
        <begin position="45"/>
        <end position="70"/>
    </location>
</feature>
<sequence>MAEIDDLMGALLVGVFVACVLYGITTLQVFMYIQTFPGDPSFLKFMVALVWIMETVHTALCTQFIYVYVIRHFGDHEFLATIYWNAGLIVFSGVLIQLMLLRQAGMGFEQTITLYYCAPCIACNISLRFRYRWNSSLLYVPQMVHVDGEKRTAACSQCRHRMFSLYRRHSGNYSHILSGSRTWKMEAVCFSPDCNAFIKFDPVTASSNGMLTSLIVYIVNTGALTSVCSILIVITFSVQKDSLIFFALIEISSKHFLHSLNTRQHIRNKLSGNVQYPAIDLSSGSQSDAAPQSRIEVFQETVVVDDTLGLVSIGKCPP</sequence>
<feature type="transmembrane region" description="Helical" evidence="1">
    <location>
        <begin position="82"/>
        <end position="101"/>
    </location>
</feature>
<dbReference type="PANTHER" id="PTHR40465">
    <property type="entry name" value="CHROMOSOME 1, WHOLE GENOME SHOTGUN SEQUENCE"/>
    <property type="match status" value="1"/>
</dbReference>
<dbReference type="PANTHER" id="PTHR40465:SF1">
    <property type="entry name" value="DUF6534 DOMAIN-CONTAINING PROTEIN"/>
    <property type="match status" value="1"/>
</dbReference>
<accession>A0A1C7LQ73</accession>
<dbReference type="EMBL" id="LUGG01000027">
    <property type="protein sequence ID" value="OBZ66842.1"/>
    <property type="molecule type" value="Genomic_DNA"/>
</dbReference>
<feature type="transmembrane region" description="Helical" evidence="1">
    <location>
        <begin position="113"/>
        <end position="131"/>
    </location>
</feature>
<evidence type="ECO:0000313" key="4">
    <source>
        <dbReference type="Proteomes" id="UP000092993"/>
    </source>
</evidence>
<dbReference type="STRING" id="5627.A0A1C7LQ73"/>
<evidence type="ECO:0000313" key="3">
    <source>
        <dbReference type="EMBL" id="OBZ66842.1"/>
    </source>
</evidence>
<dbReference type="Pfam" id="PF20152">
    <property type="entry name" value="DUF6534"/>
    <property type="match status" value="1"/>
</dbReference>